<keyword evidence="2" id="KW-1185">Reference proteome</keyword>
<evidence type="ECO:0000313" key="1">
    <source>
        <dbReference type="EMBL" id="MBE1599564.1"/>
    </source>
</evidence>
<comment type="caution">
    <text evidence="1">The sequence shown here is derived from an EMBL/GenBank/DDBJ whole genome shotgun (WGS) entry which is preliminary data.</text>
</comment>
<dbReference type="RefSeq" id="WP_167358671.1">
    <property type="nucleotide sequence ID" value="NZ_JADBGF010000001.1"/>
</dbReference>
<proteinExistence type="predicted"/>
<dbReference type="Proteomes" id="UP000629287">
    <property type="component" value="Unassembled WGS sequence"/>
</dbReference>
<dbReference type="EMBL" id="JADBGF010000001">
    <property type="protein sequence ID" value="MBE1599564.1"/>
    <property type="molecule type" value="Genomic_DNA"/>
</dbReference>
<protein>
    <submittedName>
        <fullName evidence="1">Uncharacterized protein</fullName>
    </submittedName>
</protein>
<evidence type="ECO:0000313" key="2">
    <source>
        <dbReference type="Proteomes" id="UP000629287"/>
    </source>
</evidence>
<sequence>MLDVTLSKAMLLAKDTGIADPTIVGRLSRPTVIGGCDSAHTGESAGARPK</sequence>
<organism evidence="1 2">
    <name type="scientific">Streptomyces stelliscabiei</name>
    <dbReference type="NCBI Taxonomy" id="146820"/>
    <lineage>
        <taxon>Bacteria</taxon>
        <taxon>Bacillati</taxon>
        <taxon>Actinomycetota</taxon>
        <taxon>Actinomycetes</taxon>
        <taxon>Kitasatosporales</taxon>
        <taxon>Streptomycetaceae</taxon>
        <taxon>Streptomyces</taxon>
    </lineage>
</organism>
<dbReference type="AlphaFoldDB" id="A0A8I0PBA9"/>
<reference evidence="1 2" key="1">
    <citation type="submission" date="2020-10" db="EMBL/GenBank/DDBJ databases">
        <title>Sequencing the genomes of 1000 actinobacteria strains.</title>
        <authorList>
            <person name="Klenk H.-P."/>
        </authorList>
    </citation>
    <scope>NUCLEOTIDE SEQUENCE [LARGE SCALE GENOMIC DNA]</scope>
    <source>
        <strain evidence="1 2">DSM 41803</strain>
    </source>
</reference>
<dbReference type="GeneID" id="86830248"/>
<name>A0A8I0PBA9_9ACTN</name>
<gene>
    <name evidence="1" type="ORF">H4687_005693</name>
</gene>
<accession>A0A8I0PBA9</accession>